<evidence type="ECO:0000313" key="3">
    <source>
        <dbReference type="Proteomes" id="UP000193675"/>
    </source>
</evidence>
<feature type="transmembrane region" description="Helical" evidence="1">
    <location>
        <begin position="195"/>
        <end position="213"/>
    </location>
</feature>
<feature type="transmembrane region" description="Helical" evidence="1">
    <location>
        <begin position="142"/>
        <end position="160"/>
    </location>
</feature>
<feature type="transmembrane region" description="Helical" evidence="1">
    <location>
        <begin position="250"/>
        <end position="269"/>
    </location>
</feature>
<feature type="transmembrane region" description="Helical" evidence="1">
    <location>
        <begin position="281"/>
        <end position="304"/>
    </location>
</feature>
<feature type="transmembrane region" description="Helical" evidence="1">
    <location>
        <begin position="75"/>
        <end position="93"/>
    </location>
</feature>
<dbReference type="OrthoDB" id="1317478at2"/>
<evidence type="ECO:0008006" key="4">
    <source>
        <dbReference type="Google" id="ProtNLM"/>
    </source>
</evidence>
<dbReference type="RefSeq" id="WP_084857704.1">
    <property type="nucleotide sequence ID" value="NZ_NBWC01000024.1"/>
</dbReference>
<keyword evidence="1" id="KW-1133">Transmembrane helix</keyword>
<keyword evidence="1" id="KW-0812">Transmembrane</keyword>
<evidence type="ECO:0000313" key="2">
    <source>
        <dbReference type="EMBL" id="ORL62916.1"/>
    </source>
</evidence>
<dbReference type="Proteomes" id="UP000193675">
    <property type="component" value="Unassembled WGS sequence"/>
</dbReference>
<keyword evidence="1" id="KW-0472">Membrane</keyword>
<name>A0A1X0ZTL7_PSEPU</name>
<feature type="transmembrane region" description="Helical" evidence="1">
    <location>
        <begin position="99"/>
        <end position="121"/>
    </location>
</feature>
<gene>
    <name evidence="2" type="ORF">B7H17_16305</name>
</gene>
<sequence length="488" mass="53730">MELRWSSPRLQCAILVALVIFPLIYAGTYYRDDATRALQGVSSWGWLGRPLADVVMHTVAISVGWLSNISPLPQIIAGVFLYATCLCVSRSVFGKESSLGVLASFAALATPFAIECLLYRYDSLPMMLALYLAALAFRNTRSGVLGFITPVVLLIASLSLYQAQSNLYICLSAICFAASIINDRHNAFRDLTLRICAYASSMTIYYVSIFRVFSSTARDGSIIADDHGIEIFIRNLVKFWESISSVLMQPAYLVLIVVLSIIAVIASAMEMYHRRNNVRALIIAVIIISPGLILAASAGPLILIKEGFSSYRLMGSALTSIILLAYLSSRSIRIYKYCTITVAAICCANVSSSFSVGAAVRDQRAYEDSILQNVSSKIDSNWSTYSDNRIYVVGDFDISPMSTRRNASSKMINTLVTPSPYWVSSRLLIQKGVRNVDSGWINPANIVSTMNCNEFADPDVGSRYKIYQSDGKAFVLIGDQDLRCKRSL</sequence>
<proteinExistence type="predicted"/>
<comment type="caution">
    <text evidence="2">The sequence shown here is derived from an EMBL/GenBank/DDBJ whole genome shotgun (WGS) entry which is preliminary data.</text>
</comment>
<protein>
    <recommendedName>
        <fullName evidence="4">Glucosyl transferase GtrII</fullName>
    </recommendedName>
</protein>
<dbReference type="EMBL" id="NBWC01000024">
    <property type="protein sequence ID" value="ORL62916.1"/>
    <property type="molecule type" value="Genomic_DNA"/>
</dbReference>
<dbReference type="AlphaFoldDB" id="A0A1X0ZTL7"/>
<dbReference type="InterPro" id="IPR025686">
    <property type="entry name" value="Glucos_trans_II"/>
</dbReference>
<dbReference type="Pfam" id="PF14264">
    <property type="entry name" value="Glucos_trans_II"/>
    <property type="match status" value="1"/>
</dbReference>
<evidence type="ECO:0000256" key="1">
    <source>
        <dbReference type="SAM" id="Phobius"/>
    </source>
</evidence>
<organism evidence="2 3">
    <name type="scientific">Pseudomonas putida</name>
    <name type="common">Arthrobacter siderocapsulatus</name>
    <dbReference type="NCBI Taxonomy" id="303"/>
    <lineage>
        <taxon>Bacteria</taxon>
        <taxon>Pseudomonadati</taxon>
        <taxon>Pseudomonadota</taxon>
        <taxon>Gammaproteobacteria</taxon>
        <taxon>Pseudomonadales</taxon>
        <taxon>Pseudomonadaceae</taxon>
        <taxon>Pseudomonas</taxon>
    </lineage>
</organism>
<accession>A0A1X0ZTL7</accession>
<feature type="transmembrane region" description="Helical" evidence="1">
    <location>
        <begin position="310"/>
        <end position="327"/>
    </location>
</feature>
<reference evidence="2 3" key="1">
    <citation type="submission" date="2017-04" db="EMBL/GenBank/DDBJ databases">
        <title>Presence of VIM-2 positive Pseudomonas species in chickens and their surrounding environment.</title>
        <authorList>
            <person name="Zhang R."/>
        </authorList>
    </citation>
    <scope>NUCLEOTIDE SEQUENCE [LARGE SCALE GENOMIC DNA]</scope>
    <source>
        <strain evidence="2 3">DZ-C18</strain>
    </source>
</reference>